<sequence length="177" mass="19976">MGQLAANQNTRPAGALLSDTEKNSQVSTITLRTGRELEEVPKKRKDKLIPEGELIPKPTQETNKDDTVSVPMNIQLNIPLVDAIREIPMYAKYIKDIVANKRRLTEFEIVALTEKCTLRVQNKLPQKLKNPGSFTIPVRIGNFDVGHALCDLGASINLKPMSLYKKYWVWELQNPPL</sequence>
<dbReference type="KEGG" id="nta:107783899"/>
<protein>
    <recommendedName>
        <fullName evidence="3">Aspartic peptidase DDI1-type domain-containing protein</fullName>
    </recommendedName>
</protein>
<feature type="compositionally biased region" description="Polar residues" evidence="1">
    <location>
        <begin position="1"/>
        <end position="11"/>
    </location>
</feature>
<name>A0A1S3Z7S6_TOBAC</name>
<evidence type="ECO:0000313" key="2">
    <source>
        <dbReference type="RefSeq" id="XP_016460409.1"/>
    </source>
</evidence>
<dbReference type="PANTHER" id="PTHR33067">
    <property type="entry name" value="RNA-DIRECTED DNA POLYMERASE-RELATED"/>
    <property type="match status" value="1"/>
</dbReference>
<evidence type="ECO:0008006" key="3">
    <source>
        <dbReference type="Google" id="ProtNLM"/>
    </source>
</evidence>
<dbReference type="OMA" id="CNHEKIS"/>
<organism evidence="2">
    <name type="scientific">Nicotiana tabacum</name>
    <name type="common">Common tobacco</name>
    <dbReference type="NCBI Taxonomy" id="4097"/>
    <lineage>
        <taxon>Eukaryota</taxon>
        <taxon>Viridiplantae</taxon>
        <taxon>Streptophyta</taxon>
        <taxon>Embryophyta</taxon>
        <taxon>Tracheophyta</taxon>
        <taxon>Spermatophyta</taxon>
        <taxon>Magnoliopsida</taxon>
        <taxon>eudicotyledons</taxon>
        <taxon>Gunneridae</taxon>
        <taxon>Pentapetalae</taxon>
        <taxon>asterids</taxon>
        <taxon>lamiids</taxon>
        <taxon>Solanales</taxon>
        <taxon>Solanaceae</taxon>
        <taxon>Nicotianoideae</taxon>
        <taxon>Nicotianeae</taxon>
        <taxon>Nicotiana</taxon>
    </lineage>
</organism>
<reference evidence="2" key="1">
    <citation type="submission" date="2025-08" db="UniProtKB">
        <authorList>
            <consortium name="RefSeq"/>
        </authorList>
    </citation>
    <scope>IDENTIFICATION</scope>
</reference>
<dbReference type="InterPro" id="IPR021109">
    <property type="entry name" value="Peptidase_aspartic_dom_sf"/>
</dbReference>
<proteinExistence type="predicted"/>
<evidence type="ECO:0000256" key="1">
    <source>
        <dbReference type="SAM" id="MobiDB-lite"/>
    </source>
</evidence>
<dbReference type="PaxDb" id="4097-A0A1S3Z7S6"/>
<dbReference type="AlphaFoldDB" id="A0A1S3Z7S6"/>
<dbReference type="RefSeq" id="XP_016460409.1">
    <property type="nucleotide sequence ID" value="XM_016604923.1"/>
</dbReference>
<dbReference type="PANTHER" id="PTHR33067:SF32">
    <property type="entry name" value="ASPARTIC PEPTIDASE DDI1-TYPE DOMAIN-CONTAINING PROTEIN"/>
    <property type="match status" value="1"/>
</dbReference>
<accession>A0A1S3Z7S6</accession>
<gene>
    <name evidence="2" type="primary">LOC107783899</name>
</gene>
<feature type="region of interest" description="Disordered" evidence="1">
    <location>
        <begin position="1"/>
        <end position="29"/>
    </location>
</feature>
<dbReference type="Gene3D" id="2.40.70.10">
    <property type="entry name" value="Acid Proteases"/>
    <property type="match status" value="1"/>
</dbReference>